<name>A0A9N7MRU6_STRHE</name>
<feature type="compositionally biased region" description="Low complexity" evidence="1">
    <location>
        <begin position="41"/>
        <end position="53"/>
    </location>
</feature>
<protein>
    <recommendedName>
        <fullName evidence="4">DUF1639 family protein</fullName>
    </recommendedName>
</protein>
<evidence type="ECO:0000313" key="3">
    <source>
        <dbReference type="Proteomes" id="UP001153555"/>
    </source>
</evidence>
<feature type="compositionally biased region" description="Basic residues" evidence="1">
    <location>
        <begin position="31"/>
        <end position="40"/>
    </location>
</feature>
<gene>
    <name evidence="2" type="ORF">SHERM_14119</name>
</gene>
<dbReference type="PANTHER" id="PTHR33130">
    <property type="entry name" value="PUTATIVE (DUF1639)-RELATED"/>
    <property type="match status" value="1"/>
</dbReference>
<proteinExistence type="predicted"/>
<dbReference type="PANTHER" id="PTHR33130:SF40">
    <property type="entry name" value="CHROMOGRANIN (DUF1639)"/>
    <property type="match status" value="1"/>
</dbReference>
<feature type="region of interest" description="Disordered" evidence="1">
    <location>
        <begin position="1"/>
        <end position="190"/>
    </location>
</feature>
<dbReference type="OrthoDB" id="769821at2759"/>
<dbReference type="Proteomes" id="UP001153555">
    <property type="component" value="Unassembled WGS sequence"/>
</dbReference>
<sequence length="259" mass="28649">MASTAPAKSQPLHNFALPRLKWNKDAQQGGGHHHQRRRSIKSSSSSSSSPVRHSPLRESGSAATPPRHHSPLPSAPPSLREFPVHSDSLWRQPARRSPIAPDRTLHLQRHDPAPESRSSGKGRADSSEHQSSTDEETKIWNLRPRKPIRASPSENWAMARNIGPAMAEKSKGQSPSNADNGQKKAGGEKKVKRKLNVFISLTKEEIEEDIFSLTGSKPARRPKKRAKNVQRQVDTLFPGAWLMSITADSYKVSENSLKG</sequence>
<reference evidence="2" key="1">
    <citation type="submission" date="2019-12" db="EMBL/GenBank/DDBJ databases">
        <authorList>
            <person name="Scholes J."/>
        </authorList>
    </citation>
    <scope>NUCLEOTIDE SEQUENCE</scope>
</reference>
<comment type="caution">
    <text evidence="2">The sequence shown here is derived from an EMBL/GenBank/DDBJ whole genome shotgun (WGS) entry which is preliminary data.</text>
</comment>
<accession>A0A9N7MRU6</accession>
<evidence type="ECO:0000313" key="2">
    <source>
        <dbReference type="EMBL" id="CAA0813560.1"/>
    </source>
</evidence>
<evidence type="ECO:0008006" key="4">
    <source>
        <dbReference type="Google" id="ProtNLM"/>
    </source>
</evidence>
<dbReference type="AlphaFoldDB" id="A0A9N7MRU6"/>
<dbReference type="Pfam" id="PF07797">
    <property type="entry name" value="DUF1639"/>
    <property type="match status" value="1"/>
</dbReference>
<dbReference type="EMBL" id="CACSLK010011356">
    <property type="protein sequence ID" value="CAA0813560.1"/>
    <property type="molecule type" value="Genomic_DNA"/>
</dbReference>
<organism evidence="2 3">
    <name type="scientific">Striga hermonthica</name>
    <name type="common">Purple witchweed</name>
    <name type="synonym">Buchnera hermonthica</name>
    <dbReference type="NCBI Taxonomy" id="68872"/>
    <lineage>
        <taxon>Eukaryota</taxon>
        <taxon>Viridiplantae</taxon>
        <taxon>Streptophyta</taxon>
        <taxon>Embryophyta</taxon>
        <taxon>Tracheophyta</taxon>
        <taxon>Spermatophyta</taxon>
        <taxon>Magnoliopsida</taxon>
        <taxon>eudicotyledons</taxon>
        <taxon>Gunneridae</taxon>
        <taxon>Pentapetalae</taxon>
        <taxon>asterids</taxon>
        <taxon>lamiids</taxon>
        <taxon>Lamiales</taxon>
        <taxon>Orobanchaceae</taxon>
        <taxon>Buchnereae</taxon>
        <taxon>Striga</taxon>
    </lineage>
</organism>
<keyword evidence="3" id="KW-1185">Reference proteome</keyword>
<dbReference type="InterPro" id="IPR012438">
    <property type="entry name" value="DUF1639"/>
</dbReference>
<evidence type="ECO:0000256" key="1">
    <source>
        <dbReference type="SAM" id="MobiDB-lite"/>
    </source>
</evidence>
<feature type="compositionally biased region" description="Basic and acidic residues" evidence="1">
    <location>
        <begin position="122"/>
        <end position="138"/>
    </location>
</feature>
<feature type="compositionally biased region" description="Basic and acidic residues" evidence="1">
    <location>
        <begin position="103"/>
        <end position="114"/>
    </location>
</feature>